<feature type="compositionally biased region" description="Low complexity" evidence="10">
    <location>
        <begin position="368"/>
        <end position="386"/>
    </location>
</feature>
<dbReference type="GO" id="GO:0031267">
    <property type="term" value="F:small GTPase binding"/>
    <property type="evidence" value="ECO:0007669"/>
    <property type="project" value="InterPro"/>
</dbReference>
<dbReference type="GO" id="GO:0035091">
    <property type="term" value="F:phosphatidylinositol binding"/>
    <property type="evidence" value="ECO:0007669"/>
    <property type="project" value="InterPro"/>
</dbReference>
<keyword evidence="7" id="KW-0653">Protein transport</keyword>
<dbReference type="GO" id="GO:0006886">
    <property type="term" value="P:intracellular protein transport"/>
    <property type="evidence" value="ECO:0007669"/>
    <property type="project" value="InterPro"/>
</dbReference>
<evidence type="ECO:0000256" key="2">
    <source>
        <dbReference type="ARBA" id="ARBA00004220"/>
    </source>
</evidence>
<feature type="compositionally biased region" description="Pro residues" evidence="10">
    <location>
        <begin position="333"/>
        <end position="343"/>
    </location>
</feature>
<feature type="region of interest" description="Disordered" evidence="10">
    <location>
        <begin position="503"/>
        <end position="538"/>
    </location>
</feature>
<dbReference type="InterPro" id="IPR027422">
    <property type="entry name" value="GGA1-3"/>
</dbReference>
<dbReference type="SUPFAM" id="SSF49348">
    <property type="entry name" value="Clathrin adaptor appendage domain"/>
    <property type="match status" value="1"/>
</dbReference>
<reference evidence="14 15" key="1">
    <citation type="journal article" date="2024" name="Genome Biol. Evol.">
        <title>Chromosome-level genome assembly of the viviparous eelpout Zoarces viviparus.</title>
        <authorList>
            <person name="Fuhrmann N."/>
            <person name="Brasseur M.V."/>
            <person name="Bakowski C.E."/>
            <person name="Podsiadlowski L."/>
            <person name="Prost S."/>
            <person name="Krehenwinkel H."/>
            <person name="Mayer C."/>
        </authorList>
    </citation>
    <scope>NUCLEOTIDE SEQUENCE [LARGE SCALE GENOMIC DNA]</scope>
    <source>
        <strain evidence="14">NO-MEL_2022_Ind0_liver</strain>
    </source>
</reference>
<dbReference type="Pfam" id="PF03127">
    <property type="entry name" value="GAT"/>
    <property type="match status" value="1"/>
</dbReference>
<proteinExistence type="inferred from homology"/>
<dbReference type="EMBL" id="JBCEZU010000056">
    <property type="protein sequence ID" value="KAK9534987.1"/>
    <property type="molecule type" value="Genomic_DNA"/>
</dbReference>
<evidence type="ECO:0000256" key="8">
    <source>
        <dbReference type="ARBA" id="ARBA00023034"/>
    </source>
</evidence>
<dbReference type="InterPro" id="IPR008152">
    <property type="entry name" value="Clathrin_a/b/g-adaptin_app_Ig"/>
</dbReference>
<dbReference type="Pfam" id="PF18308">
    <property type="entry name" value="GGA_N-GAT"/>
    <property type="match status" value="1"/>
</dbReference>
<dbReference type="InterPro" id="IPR002014">
    <property type="entry name" value="VHS_dom"/>
</dbReference>
<comment type="caution">
    <text evidence="14">The sequence shown here is derived from an EMBL/GenBank/DDBJ whole genome shotgun (WGS) entry which is preliminary data.</text>
</comment>
<keyword evidence="8" id="KW-0333">Golgi apparatus</keyword>
<dbReference type="AlphaFoldDB" id="A0AAW1FKH1"/>
<organism evidence="14 15">
    <name type="scientific">Zoarces viviparus</name>
    <name type="common">Viviparous eelpout</name>
    <name type="synonym">Blennius viviparus</name>
    <dbReference type="NCBI Taxonomy" id="48416"/>
    <lineage>
        <taxon>Eukaryota</taxon>
        <taxon>Metazoa</taxon>
        <taxon>Chordata</taxon>
        <taxon>Craniata</taxon>
        <taxon>Vertebrata</taxon>
        <taxon>Euteleostomi</taxon>
        <taxon>Actinopterygii</taxon>
        <taxon>Neopterygii</taxon>
        <taxon>Teleostei</taxon>
        <taxon>Neoteleostei</taxon>
        <taxon>Acanthomorphata</taxon>
        <taxon>Eupercaria</taxon>
        <taxon>Perciformes</taxon>
        <taxon>Cottioidei</taxon>
        <taxon>Zoarcales</taxon>
        <taxon>Zoarcidae</taxon>
        <taxon>Zoarcinae</taxon>
        <taxon>Zoarces</taxon>
    </lineage>
</organism>
<evidence type="ECO:0000313" key="14">
    <source>
        <dbReference type="EMBL" id="KAK9534987.1"/>
    </source>
</evidence>
<evidence type="ECO:0000256" key="6">
    <source>
        <dbReference type="ARBA" id="ARBA00022843"/>
    </source>
</evidence>
<dbReference type="Proteomes" id="UP001488805">
    <property type="component" value="Unassembled WGS sequence"/>
</dbReference>
<evidence type="ECO:0000256" key="4">
    <source>
        <dbReference type="ARBA" id="ARBA00022448"/>
    </source>
</evidence>
<dbReference type="CDD" id="cd14240">
    <property type="entry name" value="GAT_GGA3"/>
    <property type="match status" value="1"/>
</dbReference>
<dbReference type="GO" id="GO:0006893">
    <property type="term" value="P:Golgi to plasma membrane transport"/>
    <property type="evidence" value="ECO:0007669"/>
    <property type="project" value="TreeGrafter"/>
</dbReference>
<name>A0AAW1FKH1_ZOAVI</name>
<dbReference type="InterPro" id="IPR038425">
    <property type="entry name" value="GAT_sf"/>
</dbReference>
<dbReference type="InterPro" id="IPR004152">
    <property type="entry name" value="GAT_dom"/>
</dbReference>
<dbReference type="GO" id="GO:0031901">
    <property type="term" value="C:early endosome membrane"/>
    <property type="evidence" value="ECO:0007669"/>
    <property type="project" value="UniProtKB-SubCell"/>
</dbReference>
<dbReference type="InterPro" id="IPR008942">
    <property type="entry name" value="ENTH_VHS"/>
</dbReference>
<keyword evidence="4" id="KW-0813">Transport</keyword>
<evidence type="ECO:0000256" key="3">
    <source>
        <dbReference type="ARBA" id="ARBA00008099"/>
    </source>
</evidence>
<dbReference type="Gene3D" id="1.20.5.170">
    <property type="match status" value="1"/>
</dbReference>
<evidence type="ECO:0000256" key="5">
    <source>
        <dbReference type="ARBA" id="ARBA00022753"/>
    </source>
</evidence>
<keyword evidence="6" id="KW-0832">Ubl conjugation</keyword>
<dbReference type="Pfam" id="PF02883">
    <property type="entry name" value="Alpha_adaptinC2"/>
    <property type="match status" value="1"/>
</dbReference>
<gene>
    <name evidence="14" type="ORF">VZT92_007396</name>
</gene>
<evidence type="ECO:0000259" key="13">
    <source>
        <dbReference type="PROSITE" id="PS50909"/>
    </source>
</evidence>
<evidence type="ECO:0000256" key="10">
    <source>
        <dbReference type="SAM" id="MobiDB-lite"/>
    </source>
</evidence>
<dbReference type="PANTHER" id="PTHR45905">
    <property type="entry name" value="GOLGI-LOCALIZED, GAMMA-ADAPTIN EAR CONTAINING, ARF BINDING PROTEIN"/>
    <property type="match status" value="1"/>
</dbReference>
<evidence type="ECO:0000259" key="11">
    <source>
        <dbReference type="PROSITE" id="PS50179"/>
    </source>
</evidence>
<evidence type="ECO:0000313" key="15">
    <source>
        <dbReference type="Proteomes" id="UP001488805"/>
    </source>
</evidence>
<feature type="domain" description="GAE" evidence="12">
    <location>
        <begin position="577"/>
        <end position="698"/>
    </location>
</feature>
<evidence type="ECO:0000259" key="12">
    <source>
        <dbReference type="PROSITE" id="PS50180"/>
    </source>
</evidence>
<dbReference type="Gene3D" id="2.60.40.1230">
    <property type="match status" value="1"/>
</dbReference>
<dbReference type="SMART" id="SM00809">
    <property type="entry name" value="Alpha_adaptinC2"/>
    <property type="match status" value="1"/>
</dbReference>
<dbReference type="Gene3D" id="1.20.58.160">
    <property type="match status" value="1"/>
</dbReference>
<dbReference type="SUPFAM" id="SSF89009">
    <property type="entry name" value="GAT-like domain"/>
    <property type="match status" value="1"/>
</dbReference>
<dbReference type="FunFam" id="1.25.40.90:FF:000011">
    <property type="entry name" value="ADP-ribosylation factor-binding protein GGA3 isoform X1"/>
    <property type="match status" value="1"/>
</dbReference>
<accession>A0AAW1FKH1</accession>
<dbReference type="GO" id="GO:0005802">
    <property type="term" value="C:trans-Golgi network"/>
    <property type="evidence" value="ECO:0007669"/>
    <property type="project" value="InterPro"/>
</dbReference>
<dbReference type="GO" id="GO:0043130">
    <property type="term" value="F:ubiquitin binding"/>
    <property type="evidence" value="ECO:0007669"/>
    <property type="project" value="InterPro"/>
</dbReference>
<dbReference type="GO" id="GO:0034394">
    <property type="term" value="P:protein localization to cell surface"/>
    <property type="evidence" value="ECO:0007669"/>
    <property type="project" value="TreeGrafter"/>
</dbReference>
<dbReference type="PROSITE" id="PS50180">
    <property type="entry name" value="GAE"/>
    <property type="match status" value="1"/>
</dbReference>
<feature type="domain" description="VHS" evidence="11">
    <location>
        <begin position="16"/>
        <end position="146"/>
    </location>
</feature>
<comment type="subcellular location">
    <subcellularLocation>
        <location evidence="2">Early endosome membrane</location>
        <topology evidence="2">Peripheral membrane protein</topology>
    </subcellularLocation>
    <subcellularLocation>
        <location evidence="1">Golgi apparatus</location>
        <location evidence="1">trans-Golgi network membrane</location>
        <topology evidence="1">Peripheral membrane protein</topology>
    </subcellularLocation>
</comment>
<evidence type="ECO:0000256" key="9">
    <source>
        <dbReference type="ARBA" id="ARBA00023136"/>
    </source>
</evidence>
<dbReference type="PROSITE" id="PS50909">
    <property type="entry name" value="GAT"/>
    <property type="match status" value="1"/>
</dbReference>
<evidence type="ECO:0000256" key="1">
    <source>
        <dbReference type="ARBA" id="ARBA00004150"/>
    </source>
</evidence>
<dbReference type="FunFam" id="2.60.40.1230:FF:000001">
    <property type="entry name" value="ADP-ribosylation factor-binding protein GGA1 isoform 1"/>
    <property type="match status" value="1"/>
</dbReference>
<keyword evidence="9" id="KW-0472">Membrane</keyword>
<feature type="region of interest" description="Disordered" evidence="10">
    <location>
        <begin position="300"/>
        <end position="386"/>
    </location>
</feature>
<protein>
    <recommendedName>
        <fullName evidence="16">ADP-ribosylation factor-binding protein GGA3</fullName>
    </recommendedName>
</protein>
<dbReference type="Pfam" id="PF00790">
    <property type="entry name" value="VHS"/>
    <property type="match status" value="1"/>
</dbReference>
<dbReference type="PANTHER" id="PTHR45905:SF3">
    <property type="entry name" value="ADP-RIBOSYLATION FACTOR-BINDING PROTEIN GGA3"/>
    <property type="match status" value="1"/>
</dbReference>
<dbReference type="PROSITE" id="PS50179">
    <property type="entry name" value="VHS"/>
    <property type="match status" value="1"/>
</dbReference>
<dbReference type="InterPro" id="IPR044111">
    <property type="entry name" value="GAT_GGA3"/>
</dbReference>
<keyword evidence="15" id="KW-1185">Reference proteome</keyword>
<feature type="compositionally biased region" description="Polar residues" evidence="10">
    <location>
        <begin position="312"/>
        <end position="323"/>
    </location>
</feature>
<evidence type="ECO:0008006" key="16">
    <source>
        <dbReference type="Google" id="ProtNLM"/>
    </source>
</evidence>
<dbReference type="InterPro" id="IPR013041">
    <property type="entry name" value="Clathrin_app_Ig-like_sf"/>
</dbReference>
<dbReference type="SUPFAM" id="SSF48464">
    <property type="entry name" value="ENTH/VHS domain"/>
    <property type="match status" value="1"/>
</dbReference>
<feature type="region of interest" description="Disordered" evidence="10">
    <location>
        <begin position="150"/>
        <end position="169"/>
    </location>
</feature>
<feature type="domain" description="GAT" evidence="13">
    <location>
        <begin position="171"/>
        <end position="298"/>
    </location>
</feature>
<dbReference type="Gene3D" id="1.25.40.90">
    <property type="match status" value="1"/>
</dbReference>
<keyword evidence="5" id="KW-0967">Endosome</keyword>
<feature type="compositionally biased region" description="Polar residues" evidence="10">
    <location>
        <begin position="410"/>
        <end position="419"/>
    </location>
</feature>
<comment type="similarity">
    <text evidence="3">Belongs to the GGA protein family.</text>
</comment>
<dbReference type="InterPro" id="IPR041198">
    <property type="entry name" value="GGA_N-GAT"/>
</dbReference>
<evidence type="ECO:0000256" key="7">
    <source>
        <dbReference type="ARBA" id="ARBA00022927"/>
    </source>
</evidence>
<dbReference type="SMART" id="SM00288">
    <property type="entry name" value="VHS"/>
    <property type="match status" value="1"/>
</dbReference>
<sequence>MAYQEGESLESWLNKATHPTNRQEDWEYIIGFCDQINKELEGPQIAVTLLVHKIHSPQEWEALQALTVLEACMKNCGRRFHNEVGKYRFLNELIKVVSPKYMGDSAPEKVKLKIVEMLYSWTVAFPNETKIGEAYQTLRRQGLVTHDPELPLDRTLIPSPPTRPKHPVFDNEDMGKLLAELLRSKNPEDLQEANRLIKNMVKEDEARVHKVTKRIHTLEEVNINVKLLTEMLSHYNKDSSTNSDRDIIKELYERCDKLRRAAFKMATETEDNDTNLGDILQASDDLSRVINAYKKIVEGQNINGDSERPPSTAAQSESETTDTLIDLAGLDTPSPPQPAPPPFQYSNLVSANPAASPIPVLPPPPKRPSGSHGSQSSSPSHPPLNKASAALSLLDDELLSLGLNDPPTPLSGQSKPMSNELSNQWTSLQAPAAGVDMFGSLACSGPAVPPAVPPAEPAAATHSLQDLQDLAMMGFSDHKSLSIQTAARGSSFVLPAAAAPPLVPGRGSPSSPSFLQGTFPGSPALSHTKAAQSLGSAPGSPLFRSLSPCHLPLQGSPARATDSLSSVHVPPEAIRPSKVLPVTAYDKDGVRMLLNFAADCPPGRPDVLVMVVSTLNTAPLLVHNVVLQAAVPKSMKVKLLPPSGTELAPFNPILPPASITQIMLLANPTKEKVRLRFKLAFTLGDRLCNEVGEVDQFPPPETWGQL</sequence>
<dbReference type="InterPro" id="IPR008153">
    <property type="entry name" value="GAE_dom"/>
</dbReference>
<feature type="region of interest" description="Disordered" evidence="10">
    <location>
        <begin position="400"/>
        <end position="419"/>
    </location>
</feature>